<feature type="region of interest" description="Disordered" evidence="7">
    <location>
        <begin position="24"/>
        <end position="52"/>
    </location>
</feature>
<dbReference type="InterPro" id="IPR009057">
    <property type="entry name" value="Homeodomain-like_sf"/>
</dbReference>
<organism evidence="9 10">
    <name type="scientific">Ooceraea biroi</name>
    <name type="common">Clonal raider ant</name>
    <name type="synonym">Cerapachys biroi</name>
    <dbReference type="NCBI Taxonomy" id="2015173"/>
    <lineage>
        <taxon>Eukaryota</taxon>
        <taxon>Metazoa</taxon>
        <taxon>Ecdysozoa</taxon>
        <taxon>Arthropoda</taxon>
        <taxon>Hexapoda</taxon>
        <taxon>Insecta</taxon>
        <taxon>Pterygota</taxon>
        <taxon>Neoptera</taxon>
        <taxon>Endopterygota</taxon>
        <taxon>Hymenoptera</taxon>
        <taxon>Apocrita</taxon>
        <taxon>Aculeata</taxon>
        <taxon>Formicoidea</taxon>
        <taxon>Formicidae</taxon>
        <taxon>Dorylinae</taxon>
        <taxon>Ooceraea</taxon>
    </lineage>
</organism>
<feature type="compositionally biased region" description="Polar residues" evidence="7">
    <location>
        <begin position="42"/>
        <end position="52"/>
    </location>
</feature>
<dbReference type="PROSITE" id="PS50071">
    <property type="entry name" value="HOMEOBOX_2"/>
    <property type="match status" value="1"/>
</dbReference>
<evidence type="ECO:0000256" key="2">
    <source>
        <dbReference type="ARBA" id="ARBA00023125"/>
    </source>
</evidence>
<evidence type="ECO:0000313" key="10">
    <source>
        <dbReference type="Proteomes" id="UP000053097"/>
    </source>
</evidence>
<feature type="region of interest" description="Disordered" evidence="7">
    <location>
        <begin position="82"/>
        <end position="101"/>
    </location>
</feature>
<proteinExistence type="predicted"/>
<evidence type="ECO:0000256" key="6">
    <source>
        <dbReference type="RuleBase" id="RU000682"/>
    </source>
</evidence>
<evidence type="ECO:0000259" key="8">
    <source>
        <dbReference type="PROSITE" id="PS50071"/>
    </source>
</evidence>
<keyword evidence="10" id="KW-1185">Reference proteome</keyword>
<feature type="region of interest" description="Disordered" evidence="7">
    <location>
        <begin position="257"/>
        <end position="276"/>
    </location>
</feature>
<dbReference type="PROSITE" id="PS00027">
    <property type="entry name" value="HOMEOBOX_1"/>
    <property type="match status" value="1"/>
</dbReference>
<sequence length="276" mass="31346">MIANNLKLTEKQIKVWFQNRRMKYKKEESSAEKSECSKSSEMTDNYKNPLNNSRVTMSEATFKTVTSDSKSSTWITPLDNSTVHSPASNTLSAHSSNVSQNDHRTLSNYQIPSYKISQNYPDAIVSATAATPAQTSSNTLQNCMFYQQLQQRYPCQQQVDYLLPTSSSTQYQSQQSNNLPQQWNQSQVQTGTGFNDANSYPIKRSNYIYENVTSTSPNQNAYTLRPPLQTAIVQDLSNFAHSSVNFPYWLTENCTEQQPISTNEPPDYNDFNLTDL</sequence>
<feature type="region of interest" description="Disordered" evidence="7">
    <location>
        <begin position="169"/>
        <end position="197"/>
    </location>
</feature>
<dbReference type="SUPFAM" id="SSF46689">
    <property type="entry name" value="Homeodomain-like"/>
    <property type="match status" value="1"/>
</dbReference>
<dbReference type="PANTHER" id="PTHR45664">
    <property type="entry name" value="PROTEIN ZERKNUELLT 1-RELATED"/>
    <property type="match status" value="1"/>
</dbReference>
<name>A0A026WAY0_OOCBI</name>
<keyword evidence="3 5" id="KW-0371">Homeobox</keyword>
<evidence type="ECO:0000256" key="5">
    <source>
        <dbReference type="PROSITE-ProRule" id="PRU00108"/>
    </source>
</evidence>
<dbReference type="OMA" id="KSSTWIT"/>
<evidence type="ECO:0000256" key="3">
    <source>
        <dbReference type="ARBA" id="ARBA00023155"/>
    </source>
</evidence>
<keyword evidence="4 5" id="KW-0539">Nucleus</keyword>
<keyword evidence="2 5" id="KW-0238">DNA-binding</keyword>
<dbReference type="Gene3D" id="1.10.10.60">
    <property type="entry name" value="Homeodomain-like"/>
    <property type="match status" value="1"/>
</dbReference>
<evidence type="ECO:0000256" key="4">
    <source>
        <dbReference type="ARBA" id="ARBA00023242"/>
    </source>
</evidence>
<comment type="subcellular location">
    <subcellularLocation>
        <location evidence="1 5 6">Nucleus</location>
    </subcellularLocation>
</comment>
<dbReference type="EMBL" id="KK107348">
    <property type="protein sequence ID" value="EZA52169.1"/>
    <property type="molecule type" value="Genomic_DNA"/>
</dbReference>
<feature type="compositionally biased region" description="Polar residues" evidence="7">
    <location>
        <begin position="177"/>
        <end position="197"/>
    </location>
</feature>
<dbReference type="InterPro" id="IPR017970">
    <property type="entry name" value="Homeobox_CS"/>
</dbReference>
<accession>A0A026WAY0</accession>
<dbReference type="Proteomes" id="UP000053097">
    <property type="component" value="Unassembled WGS sequence"/>
</dbReference>
<evidence type="ECO:0000313" key="9">
    <source>
        <dbReference type="EMBL" id="EZA52169.1"/>
    </source>
</evidence>
<dbReference type="GO" id="GO:0000978">
    <property type="term" value="F:RNA polymerase II cis-regulatory region sequence-specific DNA binding"/>
    <property type="evidence" value="ECO:0007669"/>
    <property type="project" value="TreeGrafter"/>
</dbReference>
<dbReference type="GO" id="GO:0045944">
    <property type="term" value="P:positive regulation of transcription by RNA polymerase II"/>
    <property type="evidence" value="ECO:0007669"/>
    <property type="project" value="UniProtKB-ARBA"/>
</dbReference>
<dbReference type="Pfam" id="PF00046">
    <property type="entry name" value="Homeodomain"/>
    <property type="match status" value="1"/>
</dbReference>
<protein>
    <submittedName>
        <fullName evidence="9">Homeobox protein MOX-2</fullName>
    </submittedName>
</protein>
<dbReference type="AlphaFoldDB" id="A0A026WAY0"/>
<dbReference type="InterPro" id="IPR001356">
    <property type="entry name" value="HD"/>
</dbReference>
<feature type="compositionally biased region" description="Basic and acidic residues" evidence="7">
    <location>
        <begin position="25"/>
        <end position="38"/>
    </location>
</feature>
<feature type="domain" description="Homeobox" evidence="8">
    <location>
        <begin position="1"/>
        <end position="27"/>
    </location>
</feature>
<gene>
    <name evidence="9" type="ORF">X777_08681</name>
</gene>
<dbReference type="GO" id="GO:0005634">
    <property type="term" value="C:nucleus"/>
    <property type="evidence" value="ECO:0007669"/>
    <property type="project" value="UniProtKB-SubCell"/>
</dbReference>
<dbReference type="GO" id="GO:0000981">
    <property type="term" value="F:DNA-binding transcription factor activity, RNA polymerase II-specific"/>
    <property type="evidence" value="ECO:0007669"/>
    <property type="project" value="InterPro"/>
</dbReference>
<dbReference type="CDD" id="cd00086">
    <property type="entry name" value="homeodomain"/>
    <property type="match status" value="1"/>
</dbReference>
<dbReference type="PANTHER" id="PTHR45664:SF12">
    <property type="entry name" value="PANCREAS_DUODENUM HOMEOBOX PROTEIN 1"/>
    <property type="match status" value="1"/>
</dbReference>
<reference evidence="9 10" key="1">
    <citation type="journal article" date="2014" name="Curr. Biol.">
        <title>The genome of the clonal raider ant Cerapachys biroi.</title>
        <authorList>
            <person name="Oxley P.R."/>
            <person name="Ji L."/>
            <person name="Fetter-Pruneda I."/>
            <person name="McKenzie S.K."/>
            <person name="Li C."/>
            <person name="Hu H."/>
            <person name="Zhang G."/>
            <person name="Kronauer D.J."/>
        </authorList>
    </citation>
    <scope>NUCLEOTIDE SEQUENCE [LARGE SCALE GENOMIC DNA]</scope>
</reference>
<evidence type="ECO:0000256" key="1">
    <source>
        <dbReference type="ARBA" id="ARBA00004123"/>
    </source>
</evidence>
<evidence type="ECO:0000256" key="7">
    <source>
        <dbReference type="SAM" id="MobiDB-lite"/>
    </source>
</evidence>
<feature type="DNA-binding region" description="Homeobox" evidence="5">
    <location>
        <begin position="3"/>
        <end position="28"/>
    </location>
</feature>
<dbReference type="OrthoDB" id="7549742at2759"/>